<dbReference type="AlphaFoldDB" id="A0A540LHZ7"/>
<dbReference type="GO" id="GO:0080044">
    <property type="term" value="F:quercetin 7-O-glucosyltransferase activity"/>
    <property type="evidence" value="ECO:0007669"/>
    <property type="project" value="TreeGrafter"/>
</dbReference>
<evidence type="ECO:0000313" key="4">
    <source>
        <dbReference type="EMBL" id="TQD86098.1"/>
    </source>
</evidence>
<organism evidence="4 5">
    <name type="scientific">Malus baccata</name>
    <name type="common">Siberian crab apple</name>
    <name type="synonym">Pyrus baccata</name>
    <dbReference type="NCBI Taxonomy" id="106549"/>
    <lineage>
        <taxon>Eukaryota</taxon>
        <taxon>Viridiplantae</taxon>
        <taxon>Streptophyta</taxon>
        <taxon>Embryophyta</taxon>
        <taxon>Tracheophyta</taxon>
        <taxon>Spermatophyta</taxon>
        <taxon>Magnoliopsida</taxon>
        <taxon>eudicotyledons</taxon>
        <taxon>Gunneridae</taxon>
        <taxon>Pentapetalae</taxon>
        <taxon>rosids</taxon>
        <taxon>fabids</taxon>
        <taxon>Rosales</taxon>
        <taxon>Rosaceae</taxon>
        <taxon>Amygdaloideae</taxon>
        <taxon>Maleae</taxon>
        <taxon>Malus</taxon>
    </lineage>
</organism>
<gene>
    <name evidence="4" type="ORF">C1H46_028372</name>
</gene>
<protein>
    <recommendedName>
        <fullName evidence="3">Glycosyltransferase N-terminal domain-containing protein</fullName>
    </recommendedName>
</protein>
<accession>A0A540LHZ7</accession>
<reference evidence="4 5" key="1">
    <citation type="journal article" date="2019" name="G3 (Bethesda)">
        <title>Sequencing of a Wild Apple (Malus baccata) Genome Unravels the Differences Between Cultivated and Wild Apple Species Regarding Disease Resistance and Cold Tolerance.</title>
        <authorList>
            <person name="Chen X."/>
        </authorList>
    </citation>
    <scope>NUCLEOTIDE SEQUENCE [LARGE SCALE GENOMIC DNA]</scope>
    <source>
        <strain evidence="5">cv. Shandingzi</strain>
        <tissue evidence="4">Leaves</tissue>
    </source>
</reference>
<evidence type="ECO:0000256" key="1">
    <source>
        <dbReference type="ARBA" id="ARBA00009995"/>
    </source>
</evidence>
<comment type="similarity">
    <text evidence="1">Belongs to the UDP-glycosyltransferase family.</text>
</comment>
<keyword evidence="5" id="KW-1185">Reference proteome</keyword>
<dbReference type="Proteomes" id="UP000315295">
    <property type="component" value="Unassembled WGS sequence"/>
</dbReference>
<dbReference type="GO" id="GO:0080043">
    <property type="term" value="F:quercetin 3-O-glucosyltransferase activity"/>
    <property type="evidence" value="ECO:0007669"/>
    <property type="project" value="TreeGrafter"/>
</dbReference>
<feature type="compositionally biased region" description="Basic and acidic residues" evidence="2">
    <location>
        <begin position="186"/>
        <end position="195"/>
    </location>
</feature>
<dbReference type="STRING" id="106549.A0A540LHZ7"/>
<feature type="region of interest" description="Disordered" evidence="2">
    <location>
        <begin position="186"/>
        <end position="214"/>
    </location>
</feature>
<feature type="domain" description="Glycosyltransferase N-terminal" evidence="3">
    <location>
        <begin position="4"/>
        <end position="50"/>
    </location>
</feature>
<dbReference type="PANTHER" id="PTHR11926:SF727">
    <property type="entry name" value="UDP-GLYCOSYLTRANSFERASE 74B1"/>
    <property type="match status" value="1"/>
</dbReference>
<name>A0A540LHZ7_MALBA</name>
<sequence length="214" mass="23870">MEKRVHVVVLPYPSQGHINLLLQFAKRLASKGVKATLATTTYTLNSTRVPNVGVEPISDGFDEVSFSQAADDDDTFLHCIVYDSFLPWALDVAKKHSVYGASFFTNSMTVCVIFSHIHRGLISLPLERTEEGKLEIWVEMMRDGDAWPFDFWETLFAINGEMAMLGGDCSDQTNVIFPGPRSDRPRLFSERESGDLRPVGGVGVLGRRSEAKQK</sequence>
<evidence type="ECO:0000259" key="3">
    <source>
        <dbReference type="Pfam" id="PF26168"/>
    </source>
</evidence>
<proteinExistence type="inferred from homology"/>
<comment type="caution">
    <text evidence="4">The sequence shown here is derived from an EMBL/GenBank/DDBJ whole genome shotgun (WGS) entry which is preliminary data.</text>
</comment>
<dbReference type="EMBL" id="VIEB01000576">
    <property type="protein sequence ID" value="TQD86098.1"/>
    <property type="molecule type" value="Genomic_DNA"/>
</dbReference>
<dbReference type="Pfam" id="PF26168">
    <property type="entry name" value="Glyco_transf_N"/>
    <property type="match status" value="1"/>
</dbReference>
<dbReference type="PANTHER" id="PTHR11926">
    <property type="entry name" value="GLUCOSYL/GLUCURONOSYL TRANSFERASES"/>
    <property type="match status" value="1"/>
</dbReference>
<dbReference type="InterPro" id="IPR058980">
    <property type="entry name" value="Glyco_transf_N"/>
</dbReference>
<evidence type="ECO:0000313" key="5">
    <source>
        <dbReference type="Proteomes" id="UP000315295"/>
    </source>
</evidence>
<dbReference type="SUPFAM" id="SSF53756">
    <property type="entry name" value="UDP-Glycosyltransferase/glycogen phosphorylase"/>
    <property type="match status" value="1"/>
</dbReference>
<dbReference type="Gene3D" id="3.40.50.2000">
    <property type="entry name" value="Glycogen Phosphorylase B"/>
    <property type="match status" value="2"/>
</dbReference>
<evidence type="ECO:0000256" key="2">
    <source>
        <dbReference type="SAM" id="MobiDB-lite"/>
    </source>
</evidence>